<feature type="active site" description="Proton acceptor" evidence="7">
    <location>
        <position position="317"/>
    </location>
</feature>
<keyword evidence="4 7" id="KW-0808">Transferase</keyword>
<comment type="catalytic activity">
    <reaction evidence="6">
        <text>3-phosphoshikimate + phosphoenolpyruvate = 5-O-(1-carboxyvinyl)-3-phosphoshikimate + phosphate</text>
        <dbReference type="Rhea" id="RHEA:21256"/>
        <dbReference type="ChEBI" id="CHEBI:43474"/>
        <dbReference type="ChEBI" id="CHEBI:57701"/>
        <dbReference type="ChEBI" id="CHEBI:58702"/>
        <dbReference type="ChEBI" id="CHEBI:145989"/>
        <dbReference type="EC" id="2.5.1.19"/>
    </reaction>
    <physiologicalReaction direction="left-to-right" evidence="6">
        <dbReference type="Rhea" id="RHEA:21257"/>
    </physiologicalReaction>
</comment>
<evidence type="ECO:0000313" key="9">
    <source>
        <dbReference type="EMBL" id="MFD1018481.1"/>
    </source>
</evidence>
<dbReference type="PROSITE" id="PS00104">
    <property type="entry name" value="EPSP_SYNTHASE_1"/>
    <property type="match status" value="1"/>
</dbReference>
<reference evidence="10" key="1">
    <citation type="journal article" date="2019" name="Int. J. Syst. Evol. Microbiol.">
        <title>The Global Catalogue of Microorganisms (GCM) 10K type strain sequencing project: providing services to taxonomists for standard genome sequencing and annotation.</title>
        <authorList>
            <consortium name="The Broad Institute Genomics Platform"/>
            <consortium name="The Broad Institute Genome Sequencing Center for Infectious Disease"/>
            <person name="Wu L."/>
            <person name="Ma J."/>
        </authorList>
    </citation>
    <scope>NUCLEOTIDE SEQUENCE [LARGE SCALE GENOMIC DNA]</scope>
    <source>
        <strain evidence="10">CCUG 56607</strain>
    </source>
</reference>
<dbReference type="InterPro" id="IPR036968">
    <property type="entry name" value="Enolpyruvate_Tfrase_sf"/>
</dbReference>
<comment type="caution">
    <text evidence="9">The sequence shown here is derived from an EMBL/GenBank/DDBJ whole genome shotgun (WGS) entry which is preliminary data.</text>
</comment>
<dbReference type="InterPro" id="IPR006264">
    <property type="entry name" value="EPSP_synthase"/>
</dbReference>
<feature type="binding site" evidence="7">
    <location>
        <position position="171"/>
    </location>
    <ligand>
        <name>3-phosphoshikimate</name>
        <dbReference type="ChEBI" id="CHEBI:145989"/>
    </ligand>
</feature>
<dbReference type="InterPro" id="IPR013792">
    <property type="entry name" value="RNA3'P_cycl/enolpyr_Trfase_a/b"/>
</dbReference>
<dbReference type="PROSITE" id="PS00885">
    <property type="entry name" value="EPSP_SYNTHASE_2"/>
    <property type="match status" value="1"/>
</dbReference>
<feature type="binding site" evidence="7">
    <location>
        <position position="390"/>
    </location>
    <ligand>
        <name>phosphoenolpyruvate</name>
        <dbReference type="ChEBI" id="CHEBI:58702"/>
    </ligand>
</feature>
<dbReference type="Pfam" id="PF00275">
    <property type="entry name" value="EPSP_synthase"/>
    <property type="match status" value="1"/>
</dbReference>
<evidence type="ECO:0000256" key="2">
    <source>
        <dbReference type="ARBA" id="ARBA00009948"/>
    </source>
</evidence>
<comment type="function">
    <text evidence="7">Catalyzes the transfer of the enolpyruvyl moiety of phosphoenolpyruvate (PEP) to the 5-hydroxyl of shikimate-3-phosphate (S3P) to produce enolpyruvyl shikimate-3-phosphate and inorganic phosphate.</text>
</comment>
<keyword evidence="5 7" id="KW-0057">Aromatic amino acid biosynthesis</keyword>
<protein>
    <recommendedName>
        <fullName evidence="7">3-phosphoshikimate 1-carboxyvinyltransferase</fullName>
        <ecNumber evidence="7">2.5.1.19</ecNumber>
    </recommendedName>
    <alternativeName>
        <fullName evidence="7">5-enolpyruvylshikimate-3-phosphate synthase</fullName>
        <shortName evidence="7">EPSP synthase</shortName>
        <shortName evidence="7">EPSPS</shortName>
    </alternativeName>
</protein>
<name>A0ABW3KX75_9BACI</name>
<dbReference type="GO" id="GO:0003866">
    <property type="term" value="F:3-phosphoshikimate 1-carboxyvinyltransferase activity"/>
    <property type="evidence" value="ECO:0007669"/>
    <property type="project" value="UniProtKB-EC"/>
</dbReference>
<feature type="binding site" evidence="7">
    <location>
        <position position="317"/>
    </location>
    <ligand>
        <name>3-phosphoshikimate</name>
        <dbReference type="ChEBI" id="CHEBI:145989"/>
    </ligand>
</feature>
<evidence type="ECO:0000256" key="4">
    <source>
        <dbReference type="ARBA" id="ARBA00022679"/>
    </source>
</evidence>
<feature type="binding site" evidence="7">
    <location>
        <position position="24"/>
    </location>
    <ligand>
        <name>phosphoenolpyruvate</name>
        <dbReference type="ChEBI" id="CHEBI:58702"/>
    </ligand>
</feature>
<keyword evidence="10" id="KW-1185">Reference proteome</keyword>
<feature type="binding site" evidence="7">
    <location>
        <position position="96"/>
    </location>
    <ligand>
        <name>phosphoenolpyruvate</name>
        <dbReference type="ChEBI" id="CHEBI:58702"/>
    </ligand>
</feature>
<evidence type="ECO:0000256" key="1">
    <source>
        <dbReference type="ARBA" id="ARBA00004811"/>
    </source>
</evidence>
<evidence type="ECO:0000259" key="8">
    <source>
        <dbReference type="Pfam" id="PF00275"/>
    </source>
</evidence>
<feature type="binding site" evidence="7">
    <location>
        <position position="171"/>
    </location>
    <ligand>
        <name>phosphoenolpyruvate</name>
        <dbReference type="ChEBI" id="CHEBI:58702"/>
    </ligand>
</feature>
<dbReference type="CDD" id="cd01556">
    <property type="entry name" value="EPSP_synthase"/>
    <property type="match status" value="1"/>
</dbReference>
<evidence type="ECO:0000256" key="7">
    <source>
        <dbReference type="HAMAP-Rule" id="MF_00210"/>
    </source>
</evidence>
<comment type="subunit">
    <text evidence="7">Monomer.</text>
</comment>
<feature type="binding site" evidence="7">
    <location>
        <position position="124"/>
    </location>
    <ligand>
        <name>phosphoenolpyruvate</name>
        <dbReference type="ChEBI" id="CHEBI:58702"/>
    </ligand>
</feature>
<dbReference type="HAMAP" id="MF_00210">
    <property type="entry name" value="EPSP_synth"/>
    <property type="match status" value="1"/>
</dbReference>
<dbReference type="RefSeq" id="WP_386057014.1">
    <property type="nucleotide sequence ID" value="NZ_JBHTKL010000001.1"/>
</dbReference>
<dbReference type="PIRSF" id="PIRSF000505">
    <property type="entry name" value="EPSPS"/>
    <property type="match status" value="1"/>
</dbReference>
<comment type="similarity">
    <text evidence="2 7">Belongs to the EPSP synthase family.</text>
</comment>
<dbReference type="SUPFAM" id="SSF55205">
    <property type="entry name" value="EPT/RTPC-like"/>
    <property type="match status" value="1"/>
</dbReference>
<keyword evidence="3 7" id="KW-0028">Amino-acid biosynthesis</keyword>
<dbReference type="NCBIfam" id="TIGR01356">
    <property type="entry name" value="aroA"/>
    <property type="match status" value="1"/>
</dbReference>
<dbReference type="Proteomes" id="UP001596990">
    <property type="component" value="Unassembled WGS sequence"/>
</dbReference>
<feature type="binding site" evidence="7">
    <location>
        <position position="29"/>
    </location>
    <ligand>
        <name>3-phosphoshikimate</name>
        <dbReference type="ChEBI" id="CHEBI:145989"/>
    </ligand>
</feature>
<gene>
    <name evidence="7 9" type="primary">aroA</name>
    <name evidence="9" type="ORF">ACFQ2J_04630</name>
</gene>
<keyword evidence="7" id="KW-0963">Cytoplasm</keyword>
<dbReference type="InterPro" id="IPR001986">
    <property type="entry name" value="Enolpyruvate_Tfrase_dom"/>
</dbReference>
<dbReference type="PANTHER" id="PTHR21090">
    <property type="entry name" value="AROM/DEHYDROQUINATE SYNTHASE"/>
    <property type="match status" value="1"/>
</dbReference>
<dbReference type="EC" id="2.5.1.19" evidence="7"/>
<proteinExistence type="inferred from homology"/>
<comment type="caution">
    <text evidence="7">Lacks conserved residue(s) required for the propagation of feature annotation.</text>
</comment>
<dbReference type="InterPro" id="IPR023193">
    <property type="entry name" value="EPSP_synthase_CS"/>
</dbReference>
<evidence type="ECO:0000256" key="3">
    <source>
        <dbReference type="ARBA" id="ARBA00022605"/>
    </source>
</evidence>
<accession>A0ABW3KX75</accession>
<comment type="pathway">
    <text evidence="1 7">Metabolic intermediate biosynthesis; chorismate biosynthesis; chorismate from D-erythrose 4-phosphate and phosphoenolpyruvate: step 6/7.</text>
</comment>
<comment type="subcellular location">
    <subcellularLocation>
        <location evidence="7">Cytoplasm</location>
    </subcellularLocation>
</comment>
<evidence type="ECO:0000256" key="5">
    <source>
        <dbReference type="ARBA" id="ARBA00023141"/>
    </source>
</evidence>
<evidence type="ECO:0000256" key="6">
    <source>
        <dbReference type="ARBA" id="ARBA00044633"/>
    </source>
</evidence>
<dbReference type="Gene3D" id="3.65.10.10">
    <property type="entry name" value="Enolpyruvate transferase domain"/>
    <property type="match status" value="2"/>
</dbReference>
<feature type="binding site" evidence="7">
    <location>
        <position position="344"/>
    </location>
    <ligand>
        <name>3-phosphoshikimate</name>
        <dbReference type="ChEBI" id="CHEBI:145989"/>
    </ligand>
</feature>
<sequence length="432" mass="46292">MTETKQLQPIEQPLKGEVYVPGDKSISHRAVIFASLARGRSKVEGFLTGEDCLRTVEAFRMMGVSIEQNGKELIIDSPGVDGFSEPSAPINFGNSGTTARLVAGVLASLPFFTTSFGDESLSRRPMDRVVMPLREMGAHIEGRDGARLLPLSFIGSRLRGITYQMPVKSAQVKSAILLAGVLGEGTTTIVEKAKTRDHTEQMLPRFGVDIFVRGNEISVTGGQTLSPADMKVPGDISSAAFFIAAAAIIPGSHVIIKDVGLNHTRTGFIDALRLMGAEINTEITRTVGGEPIGEVEVVHRKLHGTTIDGDIIPRLIDEIPILALVATQAGGETIIKDAAELRVKETDRVETTVNVLQKMGAYIIGKEDGMTIQGGASLKGASLDSMMDHRIGMMISIASMIAEGTSFLHNGSCIDISYPDFFADLENLVRSS</sequence>
<feature type="binding site" evidence="7">
    <location>
        <position position="25"/>
    </location>
    <ligand>
        <name>3-phosphoshikimate</name>
        <dbReference type="ChEBI" id="CHEBI:145989"/>
    </ligand>
</feature>
<dbReference type="PANTHER" id="PTHR21090:SF5">
    <property type="entry name" value="PENTAFUNCTIONAL AROM POLYPEPTIDE"/>
    <property type="match status" value="1"/>
</dbReference>
<feature type="binding site" evidence="7">
    <location>
        <position position="169"/>
    </location>
    <ligand>
        <name>3-phosphoshikimate</name>
        <dbReference type="ChEBI" id="CHEBI:145989"/>
    </ligand>
</feature>
<dbReference type="EMBL" id="JBHTKL010000001">
    <property type="protein sequence ID" value="MFD1018481.1"/>
    <property type="molecule type" value="Genomic_DNA"/>
</dbReference>
<feature type="binding site" evidence="7">
    <location>
        <position position="348"/>
    </location>
    <ligand>
        <name>phosphoenolpyruvate</name>
        <dbReference type="ChEBI" id="CHEBI:58702"/>
    </ligand>
</feature>
<evidence type="ECO:0000313" key="10">
    <source>
        <dbReference type="Proteomes" id="UP001596990"/>
    </source>
</evidence>
<feature type="domain" description="Enolpyruvate transferase" evidence="8">
    <location>
        <begin position="11"/>
        <end position="425"/>
    </location>
</feature>
<feature type="binding site" evidence="7">
    <location>
        <position position="24"/>
    </location>
    <ligand>
        <name>3-phosphoshikimate</name>
        <dbReference type="ChEBI" id="CHEBI:145989"/>
    </ligand>
</feature>
<organism evidence="9 10">
    <name type="scientific">Thalassobacillus hwangdonensis</name>
    <dbReference type="NCBI Taxonomy" id="546108"/>
    <lineage>
        <taxon>Bacteria</taxon>
        <taxon>Bacillati</taxon>
        <taxon>Bacillota</taxon>
        <taxon>Bacilli</taxon>
        <taxon>Bacillales</taxon>
        <taxon>Bacillaceae</taxon>
        <taxon>Thalassobacillus</taxon>
    </lineage>
</organism>